<reference evidence="1 2" key="1">
    <citation type="submission" date="2015-08" db="EMBL/GenBank/DDBJ databases">
        <title>Next Generation Sequencing and Analysis of the Genome of Puccinia sorghi L Schw, the Causal Agent of Maize Common Rust.</title>
        <authorList>
            <person name="Rochi L."/>
            <person name="Burguener G."/>
            <person name="Darino M."/>
            <person name="Turjanski A."/>
            <person name="Kreff E."/>
            <person name="Dieguez M.J."/>
            <person name="Sacco F."/>
        </authorList>
    </citation>
    <scope>NUCLEOTIDE SEQUENCE [LARGE SCALE GENOMIC DNA]</scope>
    <source>
        <strain evidence="1 2">RO10H11247</strain>
    </source>
</reference>
<dbReference type="AlphaFoldDB" id="A0A0L6UN73"/>
<dbReference type="STRING" id="27349.A0A0L6UN73"/>
<evidence type="ECO:0000313" key="2">
    <source>
        <dbReference type="Proteomes" id="UP000037035"/>
    </source>
</evidence>
<proteinExistence type="predicted"/>
<dbReference type="Proteomes" id="UP000037035">
    <property type="component" value="Unassembled WGS sequence"/>
</dbReference>
<keyword evidence="2" id="KW-1185">Reference proteome</keyword>
<protein>
    <submittedName>
        <fullName evidence="1">Uncharacterized protein</fullName>
    </submittedName>
</protein>
<gene>
    <name evidence="1" type="ORF">VP01_4667g3</name>
</gene>
<comment type="caution">
    <text evidence="1">The sequence shown here is derived from an EMBL/GenBank/DDBJ whole genome shotgun (WGS) entry which is preliminary data.</text>
</comment>
<evidence type="ECO:0000313" key="1">
    <source>
        <dbReference type="EMBL" id="KNZ49969.1"/>
    </source>
</evidence>
<accession>A0A0L6UN73</accession>
<sequence length="435" mass="49991">MIINILRLAIKHSTSIQDLRVIPSNLQTLISKANLDVELTEKICCRVFFRLYEFQPTPWCCNYKSFSDSDPSHNELFVSKKIYKGHKDVGDLAHYSKPPKIFANIVATPRCVFLSQCIVTWLTWLFSRPDFEKSIEDWIQTNDKLKDWGYISEIQHGDVFTNTEWKKRPDLLQLAVSLFVDWFNPRGNKISGKVESTGILALSFLNLPPTFRNKISHMYIFGITPGPHSPNPQTFNHILSPMVDELIQLNTGILIATHQYPSSYAYHAATKFCPFCHEENSNIPNLKLSKEDEKKKKQFLQPQSQKKPMYWDLSRNVVLGVMHNCLEGILQGHFHYCWKFGCVPPNQAQIKRRNDSRANSGPIKQERITIEPATMQINDEDLSSKSDDDENEDILLNGGSGGGFFSEDDVERFCTKMKQVFHTSPEILARQRMGN</sequence>
<organism evidence="1 2">
    <name type="scientific">Puccinia sorghi</name>
    <dbReference type="NCBI Taxonomy" id="27349"/>
    <lineage>
        <taxon>Eukaryota</taxon>
        <taxon>Fungi</taxon>
        <taxon>Dikarya</taxon>
        <taxon>Basidiomycota</taxon>
        <taxon>Pucciniomycotina</taxon>
        <taxon>Pucciniomycetes</taxon>
        <taxon>Pucciniales</taxon>
        <taxon>Pucciniaceae</taxon>
        <taxon>Puccinia</taxon>
    </lineage>
</organism>
<dbReference type="OrthoDB" id="3039677at2759"/>
<dbReference type="VEuPathDB" id="FungiDB:VP01_4667g3"/>
<name>A0A0L6UN73_9BASI</name>
<dbReference type="EMBL" id="LAVV01009798">
    <property type="protein sequence ID" value="KNZ49969.1"/>
    <property type="molecule type" value="Genomic_DNA"/>
</dbReference>